<dbReference type="InterPro" id="IPR027417">
    <property type="entry name" value="P-loop_NTPase"/>
</dbReference>
<organism evidence="1">
    <name type="scientific">marine sediment metagenome</name>
    <dbReference type="NCBI Taxonomy" id="412755"/>
    <lineage>
        <taxon>unclassified sequences</taxon>
        <taxon>metagenomes</taxon>
        <taxon>ecological metagenomes</taxon>
    </lineage>
</organism>
<dbReference type="EMBL" id="LAZR01027958">
    <property type="protein sequence ID" value="KKL64067.1"/>
    <property type="molecule type" value="Genomic_DNA"/>
</dbReference>
<protein>
    <recommendedName>
        <fullName evidence="2">AAA domain-containing protein</fullName>
    </recommendedName>
</protein>
<comment type="caution">
    <text evidence="1">The sequence shown here is derived from an EMBL/GenBank/DDBJ whole genome shotgun (WGS) entry which is preliminary data.</text>
</comment>
<gene>
    <name evidence="1" type="ORF">LCGC14_2168750</name>
</gene>
<reference evidence="1" key="1">
    <citation type="journal article" date="2015" name="Nature">
        <title>Complex archaea that bridge the gap between prokaryotes and eukaryotes.</title>
        <authorList>
            <person name="Spang A."/>
            <person name="Saw J.H."/>
            <person name="Jorgensen S.L."/>
            <person name="Zaremba-Niedzwiedzka K."/>
            <person name="Martijn J."/>
            <person name="Lind A.E."/>
            <person name="van Eijk R."/>
            <person name="Schleper C."/>
            <person name="Guy L."/>
            <person name="Ettema T.J."/>
        </authorList>
    </citation>
    <scope>NUCLEOTIDE SEQUENCE</scope>
</reference>
<dbReference type="AlphaFoldDB" id="A0A0F9GLM7"/>
<name>A0A0F9GLM7_9ZZZZ</name>
<dbReference type="SUPFAM" id="SSF52540">
    <property type="entry name" value="P-loop containing nucleoside triphosphate hydrolases"/>
    <property type="match status" value="1"/>
</dbReference>
<proteinExistence type="predicted"/>
<sequence>MIELQTIDEAIDDNGLKILVHAPSGFGKTVLCATTGRKSLLINAESGLLSLKEVPEDIKKNIDVVTVNELTELGELYDMLAQGGHPYDWIMLDSLSEIAEVCRLRSQDWAWTVVRSRPAPGATGQGPWPLK</sequence>
<evidence type="ECO:0000313" key="1">
    <source>
        <dbReference type="EMBL" id="KKL64067.1"/>
    </source>
</evidence>
<dbReference type="Pfam" id="PF13479">
    <property type="entry name" value="AAA_24"/>
    <property type="match status" value="1"/>
</dbReference>
<accession>A0A0F9GLM7</accession>
<evidence type="ECO:0008006" key="2">
    <source>
        <dbReference type="Google" id="ProtNLM"/>
    </source>
</evidence>